<evidence type="ECO:0000259" key="4">
    <source>
        <dbReference type="Pfam" id="PF07631"/>
    </source>
</evidence>
<dbReference type="InterPro" id="IPR011429">
    <property type="entry name" value="Cyt_c_Planctomycete-type"/>
</dbReference>
<dbReference type="Pfam" id="PF07635">
    <property type="entry name" value="PSCyt1"/>
    <property type="match status" value="1"/>
</dbReference>
<protein>
    <recommendedName>
        <fullName evidence="9">Cytochrome c domain-containing protein</fullName>
    </recommendedName>
</protein>
<dbReference type="RefSeq" id="WP_007279355.1">
    <property type="nucleotide sequence ID" value="NZ_ABCK01000013.1"/>
</dbReference>
<feature type="domain" description="DUF1592" evidence="4">
    <location>
        <begin position="482"/>
        <end position="608"/>
    </location>
</feature>
<dbReference type="InterPro" id="IPR013039">
    <property type="entry name" value="DUF1588"/>
</dbReference>
<dbReference type="InterPro" id="IPR011478">
    <property type="entry name" value="DUF1585"/>
</dbReference>
<dbReference type="AlphaFoldDB" id="A6DNB6"/>
<gene>
    <name evidence="7" type="ORF">LNTAR_06449</name>
</gene>
<evidence type="ECO:0000313" key="7">
    <source>
        <dbReference type="EMBL" id="EDM26864.1"/>
    </source>
</evidence>
<feature type="domain" description="Cytochrome C Planctomycete-type" evidence="5">
    <location>
        <begin position="36"/>
        <end position="82"/>
    </location>
</feature>
<evidence type="ECO:0000259" key="2">
    <source>
        <dbReference type="Pfam" id="PF07626"/>
    </source>
</evidence>
<evidence type="ECO:0000259" key="3">
    <source>
        <dbReference type="Pfam" id="PF07627"/>
    </source>
</evidence>
<sequence length="819" mass="95361">MKYIIIILTLITSIQVLAEKSLLSKDHLKPFLETYCISCHGATKQKGDVRLDQIHFNIETNETAQEWQDILDVLNVAEMPPKKKKQPSKEELAEVLRNLTEGLRGARRKLADQGRKITMRRLNRREYANAIEQLLGLNVDRNDLPPDDPSAPYDTMGANQYFSAYHFEKYFTLGKKLIAQNMIKRRKFENRIFEGESHRKKILHNFSKDLEKWTLIQKGKWKEAGFTDEAGSANFVRDFLKRKKKHDYFWTLPQSESRHYFPLDGKPFTKLFRASIGKRYDPKGTYKVTMNAGLHNTPPEARRYLDIRDDRTPLRSFKVNGDLQNPTKYSFIYKPLADKYLYFILSEKGNSTKNPSQYLKRLDPHGESASIWLDKLEFEGPFYDGLTLLEKLIYEEGYPEIRKTHDLTDERMRHIFTEFAFQAFRRKTPNPEFIEHVLKHYKQQLENKLHWWKAIEEPLAMILTSPNFLYFSEYEGLGGEKLSAHELVIRLANLIWSSPPDEELYQLAESSNILNKDILNQQVERMLNDPRAASLSEGFFAQWLHLKRLDDLSVNTTLYNEYDRGLKLSARQEPIEIFKYMLQYNEPLYQLINADYVIIDQLLAHHYKMAPKKEHGFHKVMLKSNSTRGGILTTAAFLTMTSTGDRTSPIIRGSMIMDQFLNNPPPPPPPNVPELKEASDDPIPIRKMIEMHQVKAQCSSCHSKIDPIGFGLESFDAIGRWRSVEKLSESSHTELSSRGHLPNGTQFHDTDSFKLSLMQYKSRLAESIAEGLYSYGLGRSISFSDREEIEDLVEKWDKDKYRLRSLIHLFTQSKTFQTK</sequence>
<dbReference type="Pfam" id="PF07624">
    <property type="entry name" value="PSD2"/>
    <property type="match status" value="1"/>
</dbReference>
<evidence type="ECO:0000259" key="1">
    <source>
        <dbReference type="Pfam" id="PF07624"/>
    </source>
</evidence>
<accession>A6DNB6</accession>
<dbReference type="Pfam" id="PF07627">
    <property type="entry name" value="PSCyt3"/>
    <property type="match status" value="1"/>
</dbReference>
<dbReference type="InterPro" id="IPR013043">
    <property type="entry name" value="DUF1595"/>
</dbReference>
<dbReference type="Proteomes" id="UP000004947">
    <property type="component" value="Unassembled WGS sequence"/>
</dbReference>
<reference evidence="7 8" key="1">
    <citation type="journal article" date="2010" name="J. Bacteriol.">
        <title>Genome sequence of Lentisphaera araneosa HTCC2155T, the type species of the order Lentisphaerales in the phylum Lentisphaerae.</title>
        <authorList>
            <person name="Thrash J.C."/>
            <person name="Cho J.C."/>
            <person name="Vergin K.L."/>
            <person name="Morris R.M."/>
            <person name="Giovannoni S.J."/>
        </authorList>
    </citation>
    <scope>NUCLEOTIDE SEQUENCE [LARGE SCALE GENOMIC DNA]</scope>
    <source>
        <strain evidence="7 8">HTCC2155</strain>
    </source>
</reference>
<dbReference type="Pfam" id="PF07631">
    <property type="entry name" value="PSD4"/>
    <property type="match status" value="1"/>
</dbReference>
<evidence type="ECO:0000259" key="6">
    <source>
        <dbReference type="Pfam" id="PF07637"/>
    </source>
</evidence>
<dbReference type="Pfam" id="PF07637">
    <property type="entry name" value="PSD5"/>
    <property type="match status" value="1"/>
</dbReference>
<proteinExistence type="predicted"/>
<feature type="domain" description="DUF1585" evidence="1">
    <location>
        <begin position="743"/>
        <end position="816"/>
    </location>
</feature>
<feature type="domain" description="DUF1588" evidence="3">
    <location>
        <begin position="628"/>
        <end position="723"/>
    </location>
</feature>
<dbReference type="InterPro" id="IPR013042">
    <property type="entry name" value="DUF1592"/>
</dbReference>
<comment type="caution">
    <text evidence="7">The sequence shown here is derived from an EMBL/GenBank/DDBJ whole genome shotgun (WGS) entry which is preliminary data.</text>
</comment>
<dbReference type="Pfam" id="PF07626">
    <property type="entry name" value="PSD3"/>
    <property type="match status" value="1"/>
</dbReference>
<evidence type="ECO:0008006" key="9">
    <source>
        <dbReference type="Google" id="ProtNLM"/>
    </source>
</evidence>
<feature type="domain" description="DUF1587" evidence="2">
    <location>
        <begin position="120"/>
        <end position="180"/>
    </location>
</feature>
<dbReference type="STRING" id="313628.LNTAR_06449"/>
<organism evidence="7 8">
    <name type="scientific">Lentisphaera araneosa HTCC2155</name>
    <dbReference type="NCBI Taxonomy" id="313628"/>
    <lineage>
        <taxon>Bacteria</taxon>
        <taxon>Pseudomonadati</taxon>
        <taxon>Lentisphaerota</taxon>
        <taxon>Lentisphaeria</taxon>
        <taxon>Lentisphaerales</taxon>
        <taxon>Lentisphaeraceae</taxon>
        <taxon>Lentisphaera</taxon>
    </lineage>
</organism>
<feature type="domain" description="DUF1595" evidence="6">
    <location>
        <begin position="412"/>
        <end position="473"/>
    </location>
</feature>
<dbReference type="InterPro" id="IPR013036">
    <property type="entry name" value="DUF1587"/>
</dbReference>
<evidence type="ECO:0000313" key="8">
    <source>
        <dbReference type="Proteomes" id="UP000004947"/>
    </source>
</evidence>
<keyword evidence="8" id="KW-1185">Reference proteome</keyword>
<dbReference type="eggNOG" id="COG1020">
    <property type="taxonomic scope" value="Bacteria"/>
</dbReference>
<evidence type="ECO:0000259" key="5">
    <source>
        <dbReference type="Pfam" id="PF07635"/>
    </source>
</evidence>
<name>A6DNB6_9BACT</name>
<dbReference type="EMBL" id="ABCK01000013">
    <property type="protein sequence ID" value="EDM26864.1"/>
    <property type="molecule type" value="Genomic_DNA"/>
</dbReference>